<proteinExistence type="predicted"/>
<dbReference type="Proteomes" id="UP000831460">
    <property type="component" value="Chromosome"/>
</dbReference>
<protein>
    <submittedName>
        <fullName evidence="2">Uncharacterized protein</fullName>
    </submittedName>
</protein>
<keyword evidence="1" id="KW-0732">Signal</keyword>
<dbReference type="EMBL" id="CP094532">
    <property type="protein sequence ID" value="UOE42191.1"/>
    <property type="molecule type" value="Genomic_DNA"/>
</dbReference>
<evidence type="ECO:0000313" key="3">
    <source>
        <dbReference type="Proteomes" id="UP000831460"/>
    </source>
</evidence>
<name>A0ABY4BWZ8_9FLAO</name>
<evidence type="ECO:0000313" key="2">
    <source>
        <dbReference type="EMBL" id="UOE42191.1"/>
    </source>
</evidence>
<sequence>MKIRIFFLLMVFAIGLKAQTFTTNFNVNLNNSDTKSIVELWQSYLKSNSKDFWAESETKNLANFNVLDMEGILNPSLMNWGFDNRILSINQIFENKYLIKSLFEQENKDVFAITNVVAIKEGNQFKLSNYLFEITKNWKSTNSKNIKYIYQPDYDLKQNEIDEAENFYLDLCKTFSVQPEKLTYFIAKNCDHIFDILGYEFIFSKGMSKECGYFEEKNNFIFATEKAGANHFHEITHFINKHFPNAHELLLTGISAYISKDKAHLGKPLIYHTKRVYEYLEKHQEINLSKPFDFFELDENTNPQYVIGAVLCDLILEKGGKAELISAFNSTKTDEDLLRYLNSKILKKNENLNSVLRKRIVKIAKSDNFQNKIIN</sequence>
<feature type="signal peptide" evidence="1">
    <location>
        <begin position="1"/>
        <end position="18"/>
    </location>
</feature>
<gene>
    <name evidence="2" type="ORF">MTP09_06020</name>
</gene>
<evidence type="ECO:0000256" key="1">
    <source>
        <dbReference type="SAM" id="SignalP"/>
    </source>
</evidence>
<organism evidence="2 3">
    <name type="scientific">Chryseobacterium suipulveris</name>
    <dbReference type="NCBI Taxonomy" id="2929800"/>
    <lineage>
        <taxon>Bacteria</taxon>
        <taxon>Pseudomonadati</taxon>
        <taxon>Bacteroidota</taxon>
        <taxon>Flavobacteriia</taxon>
        <taxon>Flavobacteriales</taxon>
        <taxon>Weeksellaceae</taxon>
        <taxon>Chryseobacterium group</taxon>
        <taxon>Chryseobacterium</taxon>
    </lineage>
</organism>
<dbReference type="RefSeq" id="WP_124643211.1">
    <property type="nucleotide sequence ID" value="NZ_CP094532.1"/>
</dbReference>
<reference evidence="2 3" key="1">
    <citation type="submission" date="2022-03" db="EMBL/GenBank/DDBJ databases">
        <title>Chryseobacterium sp. isolated from particulate matters in swine house.</title>
        <authorList>
            <person name="Won M."/>
            <person name="Kim S.-J."/>
            <person name="Kwon S.-W."/>
        </authorList>
    </citation>
    <scope>NUCLEOTIDE SEQUENCE [LARGE SCALE GENOMIC DNA]</scope>
    <source>
        <strain evidence="2 3">SC2-2</strain>
    </source>
</reference>
<feature type="chain" id="PRO_5045346119" evidence="1">
    <location>
        <begin position="19"/>
        <end position="375"/>
    </location>
</feature>
<accession>A0ABY4BWZ8</accession>
<keyword evidence="3" id="KW-1185">Reference proteome</keyword>